<reference evidence="2" key="1">
    <citation type="submission" date="2022-09" db="EMBL/GenBank/DDBJ databases">
        <title>Culturomic study of gut microbiota in children with autism spectrum disorder.</title>
        <authorList>
            <person name="Efimov B.A."/>
            <person name="Chaplin A.V."/>
            <person name="Sokolova S.R."/>
            <person name="Pikina A.P."/>
            <person name="Korzhanova M."/>
            <person name="Belova V."/>
            <person name="Korostin D."/>
        </authorList>
    </citation>
    <scope>NUCLEOTIDE SEQUENCE</scope>
    <source>
        <strain evidence="2">ASD5510</strain>
    </source>
</reference>
<evidence type="ECO:0000313" key="3">
    <source>
        <dbReference type="Proteomes" id="UP001065549"/>
    </source>
</evidence>
<evidence type="ECO:0000313" key="2">
    <source>
        <dbReference type="EMBL" id="MCU7381013.1"/>
    </source>
</evidence>
<organism evidence="2 3">
    <name type="scientific">Hominibacterium faecale</name>
    <dbReference type="NCBI Taxonomy" id="2839743"/>
    <lineage>
        <taxon>Bacteria</taxon>
        <taxon>Bacillati</taxon>
        <taxon>Bacillota</taxon>
        <taxon>Clostridia</taxon>
        <taxon>Peptostreptococcales</taxon>
        <taxon>Anaerovoracaceae</taxon>
        <taxon>Hominibacterium</taxon>
    </lineage>
</organism>
<protein>
    <recommendedName>
        <fullName evidence="4">Lipoprotein</fullName>
    </recommendedName>
</protein>
<accession>A0A9J6R002</accession>
<evidence type="ECO:0000256" key="1">
    <source>
        <dbReference type="SAM" id="SignalP"/>
    </source>
</evidence>
<sequence length="217" mass="24223">MKKCICVLSMVLIFAVSLIGCGRDPADVQLSDQQIKSVTEQLTAREPYDQDEAEYLDVQTFDSLKVYGAREKEGYTEIYVWDLSGDFVKYKDAAYELSGSSMPLTLVTEISGESVKLINVKFPEDGDRYGPSIEAMFPEKYAKEAIGEGNGLVGKLKKEQKEKIKALWNMEISEDLFDLNPDTGAFTITRVVNDGSSGAEDFKTKVIEKGRLTKKEL</sequence>
<evidence type="ECO:0008006" key="4">
    <source>
        <dbReference type="Google" id="ProtNLM"/>
    </source>
</evidence>
<dbReference type="EMBL" id="JAOSHN010000021">
    <property type="protein sequence ID" value="MCU7381013.1"/>
    <property type="molecule type" value="Genomic_DNA"/>
</dbReference>
<dbReference type="AlphaFoldDB" id="A0A9J6R002"/>
<dbReference type="Proteomes" id="UP001065549">
    <property type="component" value="Unassembled WGS sequence"/>
</dbReference>
<proteinExistence type="predicted"/>
<dbReference type="PROSITE" id="PS51257">
    <property type="entry name" value="PROKAR_LIPOPROTEIN"/>
    <property type="match status" value="1"/>
</dbReference>
<comment type="caution">
    <text evidence="2">The sequence shown here is derived from an EMBL/GenBank/DDBJ whole genome shotgun (WGS) entry which is preliminary data.</text>
</comment>
<name>A0A9J6R002_9FIRM</name>
<gene>
    <name evidence="2" type="ORF">OBO34_22110</name>
</gene>
<keyword evidence="3" id="KW-1185">Reference proteome</keyword>
<dbReference type="RefSeq" id="WP_148396733.1">
    <property type="nucleotide sequence ID" value="NZ_JAOSHN010000021.1"/>
</dbReference>
<feature type="signal peptide" evidence="1">
    <location>
        <begin position="1"/>
        <end position="22"/>
    </location>
</feature>
<feature type="chain" id="PRO_5039894036" description="Lipoprotein" evidence="1">
    <location>
        <begin position="23"/>
        <end position="217"/>
    </location>
</feature>
<keyword evidence="1" id="KW-0732">Signal</keyword>